<proteinExistence type="predicted"/>
<gene>
    <name evidence="1" type="ORF">LSAA_13511</name>
</gene>
<keyword evidence="2" id="KW-1185">Reference proteome</keyword>
<name>A0A7R8D7P7_LEPSM</name>
<evidence type="ECO:0000313" key="2">
    <source>
        <dbReference type="Proteomes" id="UP000675881"/>
    </source>
</evidence>
<accession>A0A7R8D7P7</accession>
<evidence type="ECO:0000313" key="1">
    <source>
        <dbReference type="EMBL" id="CAF3027511.1"/>
    </source>
</evidence>
<dbReference type="Proteomes" id="UP000675881">
    <property type="component" value="Chromosome 8"/>
</dbReference>
<organism evidence="1 2">
    <name type="scientific">Lepeophtheirus salmonis</name>
    <name type="common">Salmon louse</name>
    <name type="synonym">Caligus salmonis</name>
    <dbReference type="NCBI Taxonomy" id="72036"/>
    <lineage>
        <taxon>Eukaryota</taxon>
        <taxon>Metazoa</taxon>
        <taxon>Ecdysozoa</taxon>
        <taxon>Arthropoda</taxon>
        <taxon>Crustacea</taxon>
        <taxon>Multicrustacea</taxon>
        <taxon>Hexanauplia</taxon>
        <taxon>Copepoda</taxon>
        <taxon>Siphonostomatoida</taxon>
        <taxon>Caligidae</taxon>
        <taxon>Lepeophtheirus</taxon>
    </lineage>
</organism>
<protein>
    <submittedName>
        <fullName evidence="1">(salmon louse) hypothetical protein</fullName>
    </submittedName>
</protein>
<sequence>MTYMDDIHITQDYPGRSFQNNFRNTENSEEFMFDLAYKFDRFSPDCASLSRTDLFYERSPFPTFITGGSIKVLAVFGDAYKVRMGVAAFLVVETEEGKS</sequence>
<reference evidence="1" key="1">
    <citation type="submission" date="2021-02" db="EMBL/GenBank/DDBJ databases">
        <authorList>
            <person name="Bekaert M."/>
        </authorList>
    </citation>
    <scope>NUCLEOTIDE SEQUENCE</scope>
    <source>
        <strain evidence="1">IoA-00</strain>
    </source>
</reference>
<dbReference type="EMBL" id="HG994587">
    <property type="protein sequence ID" value="CAF3027511.1"/>
    <property type="molecule type" value="Genomic_DNA"/>
</dbReference>
<dbReference type="AlphaFoldDB" id="A0A7R8D7P7"/>